<dbReference type="GO" id="GO:0005886">
    <property type="term" value="C:plasma membrane"/>
    <property type="evidence" value="ECO:0007669"/>
    <property type="project" value="UniProtKB-SubCell"/>
</dbReference>
<dbReference type="OrthoDB" id="9775735at2"/>
<name>A0A8H2PU12_9MICO</name>
<dbReference type="PANTHER" id="PTHR30047">
    <property type="entry name" value="HIGH-AFFINITY CHOLINE TRANSPORT PROTEIN-RELATED"/>
    <property type="match status" value="1"/>
</dbReference>
<evidence type="ECO:0000313" key="11">
    <source>
        <dbReference type="Proteomes" id="UP000316560"/>
    </source>
</evidence>
<feature type="transmembrane region" description="Helical" evidence="9">
    <location>
        <begin position="278"/>
        <end position="298"/>
    </location>
</feature>
<keyword evidence="7 9" id="KW-0472">Membrane</keyword>
<dbReference type="InterPro" id="IPR000060">
    <property type="entry name" value="BCCT_transptr"/>
</dbReference>
<feature type="transmembrane region" description="Helical" evidence="9">
    <location>
        <begin position="156"/>
        <end position="178"/>
    </location>
</feature>
<evidence type="ECO:0000256" key="4">
    <source>
        <dbReference type="ARBA" id="ARBA00022475"/>
    </source>
</evidence>
<dbReference type="NCBIfam" id="TIGR00842">
    <property type="entry name" value="bcct"/>
    <property type="match status" value="1"/>
</dbReference>
<evidence type="ECO:0000256" key="3">
    <source>
        <dbReference type="ARBA" id="ARBA00022448"/>
    </source>
</evidence>
<feature type="region of interest" description="Disordered" evidence="8">
    <location>
        <begin position="563"/>
        <end position="622"/>
    </location>
</feature>
<sequence length="622" mass="66804">MTAGSNGSTQPGIGMPAPPTASRLLAPWVFWPAAGLVIAITAFSMVTPTIAKNVFDTLQSSVVNSFSWYYVLIAAFFVAFALWLGFSRFGDIKLGKDEDEPEFSMLAWISFLFAAGMGIGLVFYGVAEPLSHFANPRPGVTGNEIELAQQAMSQTFLHWGVHAWAIYVVVGLALAYAIHRRGRPISIRWTLEPLLGKRVHGGWGNLIDVIALVGTVFGVATSLGLGVLQISAGLEKTGIAEANLSTQIIVIIVIVAFTIASLVTGIGRGMKWLSTTNLLLAAVLLVFLLIVGPTTFLFREFVQSMGNYLQNFIGLSFTVSAYAGEAGEQWQAGWTTFYWGWWMSWAPFVGVFIARVSKGRTVREFVGGVMLVPTVLTFLWFSVLGGNAIYRELYGQGGLIAADGSVDADSALFDLFAGLPAGTVLTFGAILLIGIFFVTSADSGALVMSMIATGGATEPPKRIRIFFALLASFLAIALLITGGLQTLQTAAILSALPFSVVMLMMCAATVTAFSRERRAYEKARRAQFVDHIGEFYGLEVEEPLLREPAHPLRAALDRLRQKAGPTGAGISQGTENAILADTRGGSPDELAQTDAIAEDEVRSVQAEQRDSNAKSKRDASKE</sequence>
<feature type="transmembrane region" description="Helical" evidence="9">
    <location>
        <begin position="339"/>
        <end position="357"/>
    </location>
</feature>
<feature type="transmembrane region" description="Helical" evidence="9">
    <location>
        <begin position="248"/>
        <end position="266"/>
    </location>
</feature>
<evidence type="ECO:0000256" key="1">
    <source>
        <dbReference type="ARBA" id="ARBA00004651"/>
    </source>
</evidence>
<feature type="transmembrane region" description="Helical" evidence="9">
    <location>
        <begin position="424"/>
        <end position="451"/>
    </location>
</feature>
<gene>
    <name evidence="10" type="ORF">FB472_0655</name>
</gene>
<protein>
    <submittedName>
        <fullName evidence="10">Choline/glycine/proline betaine transport protein</fullName>
    </submittedName>
</protein>
<feature type="compositionally biased region" description="Basic and acidic residues" evidence="8">
    <location>
        <begin position="599"/>
        <end position="622"/>
    </location>
</feature>
<evidence type="ECO:0000256" key="6">
    <source>
        <dbReference type="ARBA" id="ARBA00022989"/>
    </source>
</evidence>
<reference evidence="10 11" key="1">
    <citation type="submission" date="2019-06" db="EMBL/GenBank/DDBJ databases">
        <title>Sequencing the genomes of 1000 actinobacteria strains.</title>
        <authorList>
            <person name="Klenk H.-P."/>
        </authorList>
    </citation>
    <scope>NUCLEOTIDE SEQUENCE [LARGE SCALE GENOMIC DNA]</scope>
    <source>
        <strain evidence="10 11">DSM 21947</strain>
    </source>
</reference>
<feature type="transmembrane region" description="Helical" evidence="9">
    <location>
        <begin position="463"/>
        <end position="484"/>
    </location>
</feature>
<keyword evidence="4" id="KW-1003">Cell membrane</keyword>
<dbReference type="GO" id="GO:0022857">
    <property type="term" value="F:transmembrane transporter activity"/>
    <property type="evidence" value="ECO:0007669"/>
    <property type="project" value="InterPro"/>
</dbReference>
<keyword evidence="6 9" id="KW-1133">Transmembrane helix</keyword>
<feature type="transmembrane region" description="Helical" evidence="9">
    <location>
        <begin position="106"/>
        <end position="127"/>
    </location>
</feature>
<accession>A0A8H2PU12</accession>
<proteinExistence type="inferred from homology"/>
<evidence type="ECO:0000256" key="9">
    <source>
        <dbReference type="SAM" id="Phobius"/>
    </source>
</evidence>
<feature type="transmembrane region" description="Helical" evidence="9">
    <location>
        <begin position="66"/>
        <end position="86"/>
    </location>
</feature>
<dbReference type="Proteomes" id="UP000316560">
    <property type="component" value="Unassembled WGS sequence"/>
</dbReference>
<keyword evidence="3" id="KW-0813">Transport</keyword>
<dbReference type="Pfam" id="PF02028">
    <property type="entry name" value="BCCT"/>
    <property type="match status" value="1"/>
</dbReference>
<dbReference type="RefSeq" id="WP_141989626.1">
    <property type="nucleotide sequence ID" value="NZ_VFRA01000001.1"/>
</dbReference>
<evidence type="ECO:0000256" key="5">
    <source>
        <dbReference type="ARBA" id="ARBA00022692"/>
    </source>
</evidence>
<comment type="caution">
    <text evidence="10">The sequence shown here is derived from an EMBL/GenBank/DDBJ whole genome shotgun (WGS) entry which is preliminary data.</text>
</comment>
<feature type="transmembrane region" description="Helical" evidence="9">
    <location>
        <begin position="369"/>
        <end position="390"/>
    </location>
</feature>
<feature type="transmembrane region" description="Helical" evidence="9">
    <location>
        <begin position="490"/>
        <end position="514"/>
    </location>
</feature>
<evidence type="ECO:0000256" key="8">
    <source>
        <dbReference type="SAM" id="MobiDB-lite"/>
    </source>
</evidence>
<keyword evidence="5 9" id="KW-0812">Transmembrane</keyword>
<evidence type="ECO:0000256" key="2">
    <source>
        <dbReference type="ARBA" id="ARBA00005658"/>
    </source>
</evidence>
<dbReference type="EMBL" id="VFRA01000001">
    <property type="protein sequence ID" value="TQO19117.1"/>
    <property type="molecule type" value="Genomic_DNA"/>
</dbReference>
<organism evidence="10 11">
    <name type="scientific">Rhodoglobus vestalii</name>
    <dbReference type="NCBI Taxonomy" id="193384"/>
    <lineage>
        <taxon>Bacteria</taxon>
        <taxon>Bacillati</taxon>
        <taxon>Actinomycetota</taxon>
        <taxon>Actinomycetes</taxon>
        <taxon>Micrococcales</taxon>
        <taxon>Microbacteriaceae</taxon>
        <taxon>Rhodoglobus</taxon>
    </lineage>
</organism>
<keyword evidence="11" id="KW-1185">Reference proteome</keyword>
<feature type="transmembrane region" description="Helical" evidence="9">
    <location>
        <begin position="25"/>
        <end position="46"/>
    </location>
</feature>
<evidence type="ECO:0000313" key="10">
    <source>
        <dbReference type="EMBL" id="TQO19117.1"/>
    </source>
</evidence>
<comment type="similarity">
    <text evidence="2">Belongs to the BCCT transporter (TC 2.A.15) family.</text>
</comment>
<comment type="subcellular location">
    <subcellularLocation>
        <location evidence="1">Cell membrane</location>
        <topology evidence="1">Multi-pass membrane protein</topology>
    </subcellularLocation>
</comment>
<evidence type="ECO:0000256" key="7">
    <source>
        <dbReference type="ARBA" id="ARBA00023136"/>
    </source>
</evidence>
<dbReference type="PANTHER" id="PTHR30047:SF7">
    <property type="entry name" value="HIGH-AFFINITY CHOLINE TRANSPORT PROTEIN"/>
    <property type="match status" value="1"/>
</dbReference>
<feature type="transmembrane region" description="Helical" evidence="9">
    <location>
        <begin position="206"/>
        <end position="228"/>
    </location>
</feature>
<dbReference type="AlphaFoldDB" id="A0A8H2PU12"/>